<reference evidence="1" key="2">
    <citation type="journal article" date="2015" name="Fish Shellfish Immunol.">
        <title>Early steps in the European eel (Anguilla anguilla)-Vibrio vulnificus interaction in the gills: Role of the RtxA13 toxin.</title>
        <authorList>
            <person name="Callol A."/>
            <person name="Pajuelo D."/>
            <person name="Ebbesson L."/>
            <person name="Teles M."/>
            <person name="MacKenzie S."/>
            <person name="Amaro C."/>
        </authorList>
    </citation>
    <scope>NUCLEOTIDE SEQUENCE</scope>
</reference>
<evidence type="ECO:0000313" key="1">
    <source>
        <dbReference type="EMBL" id="JAI04666.1"/>
    </source>
</evidence>
<dbReference type="AlphaFoldDB" id="A0A0E9XS27"/>
<sequence length="162" mass="18634">MVGQRFDSIFWIMHVYLREQRAGHLRVETMQLQGSIRVFIDPSGQSIVLLRHHIQKIVINIIAKSKAEQSHAVIHRILCILLDLVKPGLPNIRLPICQQDDHRHTPLWQLLFSCIVLQHFNCINHSIIDVGTSSVSDFPDKDLSLFNILFSGLVQGWFHSLD</sequence>
<protein>
    <submittedName>
        <fullName evidence="1">Uncharacterized protein</fullName>
    </submittedName>
</protein>
<proteinExistence type="predicted"/>
<accession>A0A0E9XS27</accession>
<name>A0A0E9XS27_ANGAN</name>
<organism evidence="1">
    <name type="scientific">Anguilla anguilla</name>
    <name type="common">European freshwater eel</name>
    <name type="synonym">Muraena anguilla</name>
    <dbReference type="NCBI Taxonomy" id="7936"/>
    <lineage>
        <taxon>Eukaryota</taxon>
        <taxon>Metazoa</taxon>
        <taxon>Chordata</taxon>
        <taxon>Craniata</taxon>
        <taxon>Vertebrata</taxon>
        <taxon>Euteleostomi</taxon>
        <taxon>Actinopterygii</taxon>
        <taxon>Neopterygii</taxon>
        <taxon>Teleostei</taxon>
        <taxon>Anguilliformes</taxon>
        <taxon>Anguillidae</taxon>
        <taxon>Anguilla</taxon>
    </lineage>
</organism>
<reference evidence="1" key="1">
    <citation type="submission" date="2014-11" db="EMBL/GenBank/DDBJ databases">
        <authorList>
            <person name="Amaro Gonzalez C."/>
        </authorList>
    </citation>
    <scope>NUCLEOTIDE SEQUENCE</scope>
</reference>
<dbReference type="EMBL" id="GBXM01003912">
    <property type="protein sequence ID" value="JAI04666.1"/>
    <property type="molecule type" value="Transcribed_RNA"/>
</dbReference>